<feature type="compositionally biased region" description="Low complexity" evidence="2">
    <location>
        <begin position="656"/>
        <end position="668"/>
    </location>
</feature>
<dbReference type="InterPro" id="IPR000313">
    <property type="entry name" value="PWWP_dom"/>
</dbReference>
<organism evidence="5 6">
    <name type="scientific">Tanacetum coccineum</name>
    <dbReference type="NCBI Taxonomy" id="301880"/>
    <lineage>
        <taxon>Eukaryota</taxon>
        <taxon>Viridiplantae</taxon>
        <taxon>Streptophyta</taxon>
        <taxon>Embryophyta</taxon>
        <taxon>Tracheophyta</taxon>
        <taxon>Spermatophyta</taxon>
        <taxon>Magnoliopsida</taxon>
        <taxon>eudicotyledons</taxon>
        <taxon>Gunneridae</taxon>
        <taxon>Pentapetalae</taxon>
        <taxon>asterids</taxon>
        <taxon>campanulids</taxon>
        <taxon>Asterales</taxon>
        <taxon>Asteraceae</taxon>
        <taxon>Asteroideae</taxon>
        <taxon>Anthemideae</taxon>
        <taxon>Anthemidinae</taxon>
        <taxon>Tanacetum</taxon>
    </lineage>
</organism>
<evidence type="ECO:0000256" key="2">
    <source>
        <dbReference type="SAM" id="MobiDB-lite"/>
    </source>
</evidence>
<keyword evidence="1" id="KW-0507">mRNA processing</keyword>
<dbReference type="EMBL" id="BQNB010012645">
    <property type="protein sequence ID" value="GJT06163.1"/>
    <property type="molecule type" value="Genomic_DNA"/>
</dbReference>
<feature type="compositionally biased region" description="Polar residues" evidence="2">
    <location>
        <begin position="643"/>
        <end position="655"/>
    </location>
</feature>
<feature type="domain" description="PWWP" evidence="3">
    <location>
        <begin position="21"/>
        <end position="78"/>
    </location>
</feature>
<dbReference type="PROSITE" id="PS51391">
    <property type="entry name" value="CID"/>
    <property type="match status" value="1"/>
</dbReference>
<dbReference type="SMART" id="SM00293">
    <property type="entry name" value="PWWP"/>
    <property type="match status" value="1"/>
</dbReference>
<feature type="region of interest" description="Disordered" evidence="2">
    <location>
        <begin position="747"/>
        <end position="798"/>
    </location>
</feature>
<feature type="region of interest" description="Disordered" evidence="2">
    <location>
        <begin position="126"/>
        <end position="181"/>
    </location>
</feature>
<dbReference type="PANTHER" id="PTHR12550">
    <property type="entry name" value="HEPATOMA-DERIVED GROWTH FACTOR-RELATED"/>
    <property type="match status" value="1"/>
</dbReference>
<dbReference type="PANTHER" id="PTHR12550:SF70">
    <property type="entry name" value="JIL-1 ANCHORING AND STABILIZING PROTEIN, ISOFORM A"/>
    <property type="match status" value="1"/>
</dbReference>
<feature type="compositionally biased region" description="Basic and acidic residues" evidence="2">
    <location>
        <begin position="1049"/>
        <end position="1058"/>
    </location>
</feature>
<gene>
    <name evidence="5" type="ORF">Tco_0840625</name>
</gene>
<dbReference type="Gene3D" id="1.25.40.90">
    <property type="match status" value="1"/>
</dbReference>
<dbReference type="Pfam" id="PF00855">
    <property type="entry name" value="PWWP"/>
    <property type="match status" value="1"/>
</dbReference>
<proteinExistence type="predicted"/>
<evidence type="ECO:0000313" key="5">
    <source>
        <dbReference type="EMBL" id="GJT06163.1"/>
    </source>
</evidence>
<dbReference type="InterPro" id="IPR008942">
    <property type="entry name" value="ENTH_VHS"/>
</dbReference>
<feature type="region of interest" description="Disordered" evidence="2">
    <location>
        <begin position="206"/>
        <end position="478"/>
    </location>
</feature>
<feature type="region of interest" description="Disordered" evidence="2">
    <location>
        <begin position="1310"/>
        <end position="1335"/>
    </location>
</feature>
<accession>A0ABQ5AXL8</accession>
<dbReference type="SMART" id="SM00582">
    <property type="entry name" value="RPR"/>
    <property type="match status" value="1"/>
</dbReference>
<dbReference type="SUPFAM" id="SSF63748">
    <property type="entry name" value="Tudor/PWWP/MBT"/>
    <property type="match status" value="1"/>
</dbReference>
<feature type="compositionally biased region" description="Polar residues" evidence="2">
    <location>
        <begin position="337"/>
        <end position="355"/>
    </location>
</feature>
<reference evidence="5" key="1">
    <citation type="journal article" date="2022" name="Int. J. Mol. Sci.">
        <title>Draft Genome of Tanacetum Coccineum: Genomic Comparison of Closely Related Tanacetum-Family Plants.</title>
        <authorList>
            <person name="Yamashiro T."/>
            <person name="Shiraishi A."/>
            <person name="Nakayama K."/>
            <person name="Satake H."/>
        </authorList>
    </citation>
    <scope>NUCLEOTIDE SEQUENCE</scope>
</reference>
<comment type="caution">
    <text evidence="5">The sequence shown here is derived from an EMBL/GenBank/DDBJ whole genome shotgun (WGS) entry which is preliminary data.</text>
</comment>
<evidence type="ECO:0000313" key="6">
    <source>
        <dbReference type="Proteomes" id="UP001151760"/>
    </source>
</evidence>
<feature type="compositionally biased region" description="Basic and acidic residues" evidence="2">
    <location>
        <begin position="320"/>
        <end position="336"/>
    </location>
</feature>
<dbReference type="PRINTS" id="PR01217">
    <property type="entry name" value="PRICHEXTENSN"/>
</dbReference>
<feature type="compositionally biased region" description="Polar residues" evidence="2">
    <location>
        <begin position="206"/>
        <end position="216"/>
    </location>
</feature>
<feature type="domain" description="CID" evidence="4">
    <location>
        <begin position="799"/>
        <end position="940"/>
    </location>
</feature>
<feature type="compositionally biased region" description="Basic and acidic residues" evidence="2">
    <location>
        <begin position="151"/>
        <end position="167"/>
    </location>
</feature>
<keyword evidence="6" id="KW-1185">Reference proteome</keyword>
<evidence type="ECO:0000259" key="4">
    <source>
        <dbReference type="PROSITE" id="PS51391"/>
    </source>
</evidence>
<protein>
    <submittedName>
        <fullName evidence="5">Enhancer of AG-4 protein 2 isoform X1</fullName>
    </submittedName>
</protein>
<feature type="region of interest" description="Disordered" evidence="2">
    <location>
        <begin position="1047"/>
        <end position="1173"/>
    </location>
</feature>
<feature type="region of interest" description="Disordered" evidence="2">
    <location>
        <begin position="594"/>
        <end position="669"/>
    </location>
</feature>
<name>A0ABQ5AXL8_9ASTR</name>
<feature type="compositionally biased region" description="Polar residues" evidence="2">
    <location>
        <begin position="597"/>
        <end position="611"/>
    </location>
</feature>
<feature type="region of interest" description="Disordered" evidence="2">
    <location>
        <begin position="940"/>
        <end position="959"/>
    </location>
</feature>
<dbReference type="Proteomes" id="UP001151760">
    <property type="component" value="Unassembled WGS sequence"/>
</dbReference>
<feature type="compositionally biased region" description="Polar residues" evidence="2">
    <location>
        <begin position="460"/>
        <end position="475"/>
    </location>
</feature>
<feature type="compositionally biased region" description="Polar residues" evidence="2">
    <location>
        <begin position="763"/>
        <end position="773"/>
    </location>
</feature>
<evidence type="ECO:0000256" key="1">
    <source>
        <dbReference type="ARBA" id="ARBA00022664"/>
    </source>
</evidence>
<feature type="compositionally biased region" description="Polar residues" evidence="2">
    <location>
        <begin position="131"/>
        <end position="145"/>
    </location>
</feature>
<feature type="compositionally biased region" description="Pro residues" evidence="2">
    <location>
        <begin position="1093"/>
        <end position="1152"/>
    </location>
</feature>
<sequence>MAPGRKRGGAKGKAKNSSLNLGDLVLAKVKGFPAWPAKISSPEDHNKVPDPRKYFVLFFGTKEIAFVAPADIQPFTSQVKDKLLHKCKGKTVKQFSQAVKEICEIFDGNDGQTSQPDANSTEIVDEEMTTDGPSGETSSNDNVNQGPGLERCSHAKREMGYQEEHPNISRIVNDRSPPVTEEQVELSNDDVTFTSDTGHKTAFQTSHTEHTVTGNSDDVIRRSSSHGSKNEVNVGVVSPDSGGISKKAKKPLKDKTHVGGSDSLLKAAEGREQNSVEPTGKKRRSEPELGKDNLLNNAVSHPTKRPKGLGDAPKKSQAYRKNDVSKKAGNEDDKRSTPSLNTKNRLPSRAQSNGLDSGVPRKAVNDEDKQSTPNMKPKAQLPSKVQTDGLYGRAHGDEDVLPPAKRRRREPMSDDRIAESSIPAKKADTVKSVTQAPMKRRAVRICDDDEDEPKTPVHGRSTSKGVDGGSHTSMSVQENVVVTETVQDSPGMRNRSVPVKGVVANSQQLVESEKKSSQEAMKALVSPSKSVLDSEKKSSQEVMKALVSPSKSVLDSEKKSSLEVMKALVSPSKSPFDAHYQMVEPLKGNKTLGMVSGNVSQMKGQSGSLKTSAGIHDSGHRSQNNAVNERSRPVISGDKPRSTPKSTAISTAKFNSKSTPKSASKSTSRVIDTAAVLRNPSDSSLLSSERLEILGVDKTTVLADSRSAEATKSMKHLIAVAQAKRKQAQSQNHAHDSLTLSHMTATEATGKSPGSFSGIKVQTDGQFESNDQSDPADIEERRTSSGHRPVGGSLSGGTEAAVARDTFEGMIETLSRAKDSIGRATRHAIDCAKQGIANEVVELLIQKLENESSLHRKVDLLFLVDSITQCSHSQKGIAGASYIPIVQTALPRLLGAAAPPGANARENRRQCVKVLNLWLERKILPDTLLRGYIEDMGTSNDDASAGISSKRPSRSERAVDDPLREMEGMLVDEYGSNATFQLPGLLSSHVFEDEEEDDIFNFSLKKHTDKPTLELNPSTGEIETCSVTSNDRRHCILEDVDGELEMEDVSGHSKDEKIFPSGSSYNTLQEDQEFDRTMDTSSDNSIEASPLRPSSPPLPPGSPPRTPPLPSSPPPPLSPIVPPPPSTPSPPPPPPPPPPMPLPPSQTYPPHRPTAGSPQVLFLQPPTPQNVHPYQSPMPSNVRLNFYFDDNMLLPREVPLNTRLGAHVDPAVRGEMFPQQPSGFNSSRTVDYGHETYTNPQGSLSNQQFQTANVSLPPRAFQPTMLPQTAAGQFQYPNPGMRPSYSSMYGLTKPPDGPRRYVADEQWRPPSNEFGSDSQRGAWIGSGRSSLTSGPPFAHEDFNIKEQPSLDINLSLLSDELPLRITYQGHSGSLMVPCRPDLSSLNTWRPS</sequence>
<reference evidence="5" key="2">
    <citation type="submission" date="2022-01" db="EMBL/GenBank/DDBJ databases">
        <authorList>
            <person name="Yamashiro T."/>
            <person name="Shiraishi A."/>
            <person name="Satake H."/>
            <person name="Nakayama K."/>
        </authorList>
    </citation>
    <scope>NUCLEOTIDE SEQUENCE</scope>
</reference>
<evidence type="ECO:0000259" key="3">
    <source>
        <dbReference type="PROSITE" id="PS50812"/>
    </source>
</evidence>
<dbReference type="PROSITE" id="PS50812">
    <property type="entry name" value="PWWP"/>
    <property type="match status" value="1"/>
</dbReference>
<dbReference type="Gene3D" id="2.30.30.140">
    <property type="match status" value="1"/>
</dbReference>
<dbReference type="Pfam" id="PF04818">
    <property type="entry name" value="CID"/>
    <property type="match status" value="1"/>
</dbReference>
<dbReference type="InterPro" id="IPR006569">
    <property type="entry name" value="CID_dom"/>
</dbReference>